<dbReference type="Proteomes" id="UP001060261">
    <property type="component" value="Chromosome"/>
</dbReference>
<sequence>MANPTKPAGTQYRFGKNAVVRVAPGMADGTKPLAASFKVLCLVKDVSIGLTNGKISLENFCTNGNTIDIPDGTSMGEMTIGTANWTEGDLALQIMEAAAQNTLGTDTGFDVWVEVCPLGIGTTKPIYDLPIWVEKWDMKIPDKGVITVDHTVSVYGKPQPGTQA</sequence>
<dbReference type="EMBL" id="CP104213">
    <property type="protein sequence ID" value="UWX64197.1"/>
    <property type="molecule type" value="Genomic_DNA"/>
</dbReference>
<proteinExistence type="predicted"/>
<organism evidence="1 2">
    <name type="scientific">Deinococcus rubellus</name>
    <dbReference type="NCBI Taxonomy" id="1889240"/>
    <lineage>
        <taxon>Bacteria</taxon>
        <taxon>Thermotogati</taxon>
        <taxon>Deinococcota</taxon>
        <taxon>Deinococci</taxon>
        <taxon>Deinococcales</taxon>
        <taxon>Deinococcaceae</taxon>
        <taxon>Deinococcus</taxon>
    </lineage>
</organism>
<accession>A0ABY5YJD5</accession>
<keyword evidence="2" id="KW-1185">Reference proteome</keyword>
<reference evidence="1" key="1">
    <citation type="submission" date="2022-09" db="EMBL/GenBank/DDBJ databases">
        <title>genome sequence of Deinococcus rubellus.</title>
        <authorList>
            <person name="Srinivasan S."/>
        </authorList>
    </citation>
    <scope>NUCLEOTIDE SEQUENCE</scope>
    <source>
        <strain evidence="1">Ant6</strain>
    </source>
</reference>
<evidence type="ECO:0000313" key="2">
    <source>
        <dbReference type="Proteomes" id="UP001060261"/>
    </source>
</evidence>
<dbReference type="RefSeq" id="WP_260560472.1">
    <property type="nucleotide sequence ID" value="NZ_BAABEC010000167.1"/>
</dbReference>
<name>A0ABY5YJD5_9DEIO</name>
<evidence type="ECO:0000313" key="1">
    <source>
        <dbReference type="EMBL" id="UWX64197.1"/>
    </source>
</evidence>
<evidence type="ECO:0008006" key="3">
    <source>
        <dbReference type="Google" id="ProtNLM"/>
    </source>
</evidence>
<protein>
    <recommendedName>
        <fullName evidence="3">Phage tail protein</fullName>
    </recommendedName>
</protein>
<gene>
    <name evidence="1" type="ORF">N0D28_00510</name>
</gene>